<evidence type="ECO:0000313" key="4">
    <source>
        <dbReference type="Proteomes" id="UP000199092"/>
    </source>
</evidence>
<dbReference type="CDD" id="cd05829">
    <property type="entry name" value="Sortase_F"/>
    <property type="match status" value="1"/>
</dbReference>
<organism evidence="3 4">
    <name type="scientific">Friedmanniella luteola</name>
    <dbReference type="NCBI Taxonomy" id="546871"/>
    <lineage>
        <taxon>Bacteria</taxon>
        <taxon>Bacillati</taxon>
        <taxon>Actinomycetota</taxon>
        <taxon>Actinomycetes</taxon>
        <taxon>Propionibacteriales</taxon>
        <taxon>Nocardioidaceae</taxon>
        <taxon>Friedmanniella</taxon>
    </lineage>
</organism>
<protein>
    <submittedName>
        <fullName evidence="3">Sortase family protein</fullName>
    </submittedName>
</protein>
<reference evidence="3 4" key="1">
    <citation type="submission" date="2016-10" db="EMBL/GenBank/DDBJ databases">
        <authorList>
            <person name="de Groot N.N."/>
        </authorList>
    </citation>
    <scope>NUCLEOTIDE SEQUENCE [LARGE SCALE GENOMIC DNA]</scope>
    <source>
        <strain evidence="3 4">DSM 21741</strain>
    </source>
</reference>
<proteinExistence type="predicted"/>
<dbReference type="Pfam" id="PF04203">
    <property type="entry name" value="Sortase"/>
    <property type="match status" value="1"/>
</dbReference>
<dbReference type="RefSeq" id="WP_197677112.1">
    <property type="nucleotide sequence ID" value="NZ_LT629749.1"/>
</dbReference>
<dbReference type="GO" id="GO:0016787">
    <property type="term" value="F:hydrolase activity"/>
    <property type="evidence" value="ECO:0007669"/>
    <property type="project" value="UniProtKB-KW"/>
</dbReference>
<dbReference type="STRING" id="546871.SAMN04488543_3941"/>
<gene>
    <name evidence="3" type="ORF">SAMN04488543_3941</name>
</gene>
<dbReference type="AlphaFoldDB" id="A0A1H1ZQQ5"/>
<dbReference type="SUPFAM" id="SSF63817">
    <property type="entry name" value="Sortase"/>
    <property type="match status" value="1"/>
</dbReference>
<dbReference type="Gene3D" id="2.40.260.10">
    <property type="entry name" value="Sortase"/>
    <property type="match status" value="1"/>
</dbReference>
<feature type="region of interest" description="Disordered" evidence="2">
    <location>
        <begin position="51"/>
        <end position="99"/>
    </location>
</feature>
<dbReference type="InterPro" id="IPR023365">
    <property type="entry name" value="Sortase_dom-sf"/>
</dbReference>
<sequence length="245" mass="25367">MARLLVTTRRSPLRPRDVRVARVLAAAALALVGVVLLGAGLAGTPAPPPTVLAPPVATPPSTPGPSPGTVRRPAPSTPAREVGDRISGPVLPDSEPASLTIPDLDLRSPLVDLGLDADGALEVPQDPGRAGWFARGAAPGALGPAVIAGHVTWDGAPAVFHRLAALRRGDAVLVTRDDGRTAEFTVTRVAQFAKSQFPTDAVYGPIDHAGLRLITCGGTYDAARHRYLDNVVVFARLSATRGPRP</sequence>
<dbReference type="InterPro" id="IPR005754">
    <property type="entry name" value="Sortase"/>
</dbReference>
<dbReference type="EMBL" id="LT629749">
    <property type="protein sequence ID" value="SDT36034.1"/>
    <property type="molecule type" value="Genomic_DNA"/>
</dbReference>
<dbReference type="PRINTS" id="PR00671">
    <property type="entry name" value="INHIBINBB"/>
</dbReference>
<accession>A0A1H1ZQQ5</accession>
<keyword evidence="1" id="KW-0378">Hydrolase</keyword>
<feature type="compositionally biased region" description="Pro residues" evidence="2">
    <location>
        <begin position="51"/>
        <end position="66"/>
    </location>
</feature>
<dbReference type="InterPro" id="IPR042001">
    <property type="entry name" value="Sortase_F"/>
</dbReference>
<dbReference type="NCBIfam" id="NF033748">
    <property type="entry name" value="class_F_sortase"/>
    <property type="match status" value="1"/>
</dbReference>
<keyword evidence="4" id="KW-1185">Reference proteome</keyword>
<evidence type="ECO:0000256" key="2">
    <source>
        <dbReference type="SAM" id="MobiDB-lite"/>
    </source>
</evidence>
<name>A0A1H1ZQQ5_9ACTN</name>
<dbReference type="Proteomes" id="UP000199092">
    <property type="component" value="Chromosome I"/>
</dbReference>
<evidence type="ECO:0000313" key="3">
    <source>
        <dbReference type="EMBL" id="SDT36034.1"/>
    </source>
</evidence>
<evidence type="ECO:0000256" key="1">
    <source>
        <dbReference type="ARBA" id="ARBA00022801"/>
    </source>
</evidence>